<dbReference type="PANTHER" id="PTHR21255">
    <property type="entry name" value="T-COMPLEX-ASSOCIATED-TESTIS-EXPRESSED 1/ DYNEIN LIGHT CHAIN"/>
    <property type="match status" value="1"/>
</dbReference>
<feature type="region of interest" description="Disordered" evidence="1">
    <location>
        <begin position="82"/>
        <end position="125"/>
    </location>
</feature>
<sequence>MAEAPSSAPIKATRLKQIAEDACHSAIGSAEFYEHEKTENWNSTIINSILKALIAESTSATGGTPTYKFAVNSTIVQHLVPTSQLNKSRGTDTAGADEAAAEAAKSSSAPATGTDGKPHVGRRGMHSAQAAYWNEKTDGMWTYKYDGGESKGFDIIVMVLWIAYDSGNRS</sequence>
<dbReference type="InterPro" id="IPR038586">
    <property type="entry name" value="Tctex-1-like_sf"/>
</dbReference>
<dbReference type="InterPro" id="IPR005334">
    <property type="entry name" value="Tctex-1-like"/>
</dbReference>
<evidence type="ECO:0000313" key="2">
    <source>
        <dbReference type="EMBL" id="CAK7211302.1"/>
    </source>
</evidence>
<evidence type="ECO:0000256" key="1">
    <source>
        <dbReference type="SAM" id="MobiDB-lite"/>
    </source>
</evidence>
<evidence type="ECO:0008006" key="4">
    <source>
        <dbReference type="Google" id="ProtNLM"/>
    </source>
</evidence>
<comment type="caution">
    <text evidence="2">The sequence shown here is derived from an EMBL/GenBank/DDBJ whole genome shotgun (WGS) entry which is preliminary data.</text>
</comment>
<name>A0ABP0AVK5_9PEZI</name>
<gene>
    <name evidence="2" type="ORF">SCUCBS95973_001066</name>
</gene>
<proteinExistence type="predicted"/>
<keyword evidence="3" id="KW-1185">Reference proteome</keyword>
<reference evidence="2 3" key="1">
    <citation type="submission" date="2024-01" db="EMBL/GenBank/DDBJ databases">
        <authorList>
            <person name="Allen C."/>
            <person name="Tagirdzhanova G."/>
        </authorList>
    </citation>
    <scope>NUCLEOTIDE SEQUENCE [LARGE SCALE GENOMIC DNA]</scope>
</reference>
<feature type="compositionally biased region" description="Low complexity" evidence="1">
    <location>
        <begin position="91"/>
        <end position="104"/>
    </location>
</feature>
<evidence type="ECO:0000313" key="3">
    <source>
        <dbReference type="Proteomes" id="UP001642405"/>
    </source>
</evidence>
<organism evidence="2 3">
    <name type="scientific">Sporothrix curviconia</name>
    <dbReference type="NCBI Taxonomy" id="1260050"/>
    <lineage>
        <taxon>Eukaryota</taxon>
        <taxon>Fungi</taxon>
        <taxon>Dikarya</taxon>
        <taxon>Ascomycota</taxon>
        <taxon>Pezizomycotina</taxon>
        <taxon>Sordariomycetes</taxon>
        <taxon>Sordariomycetidae</taxon>
        <taxon>Ophiostomatales</taxon>
        <taxon>Ophiostomataceae</taxon>
        <taxon>Sporothrix</taxon>
    </lineage>
</organism>
<dbReference type="Proteomes" id="UP001642405">
    <property type="component" value="Unassembled WGS sequence"/>
</dbReference>
<dbReference type="CDD" id="cd21456">
    <property type="entry name" value="DLC-like_SpDlc1-like"/>
    <property type="match status" value="1"/>
</dbReference>
<accession>A0ABP0AVK5</accession>
<dbReference type="PANTHER" id="PTHR21255:SF4">
    <property type="entry name" value="DYNEIN LIGHT CHAIN TCTEX-TYPE"/>
    <property type="match status" value="1"/>
</dbReference>
<dbReference type="Pfam" id="PF03645">
    <property type="entry name" value="Tctex-1"/>
    <property type="match status" value="1"/>
</dbReference>
<dbReference type="Gene3D" id="3.30.1140.40">
    <property type="entry name" value="Tctex-1"/>
    <property type="match status" value="1"/>
</dbReference>
<protein>
    <recommendedName>
        <fullName evidence="4">Dynein light chain</fullName>
    </recommendedName>
</protein>
<dbReference type="EMBL" id="CAWUHB010000004">
    <property type="protein sequence ID" value="CAK7211302.1"/>
    <property type="molecule type" value="Genomic_DNA"/>
</dbReference>